<evidence type="ECO:0000256" key="4">
    <source>
        <dbReference type="ARBA" id="ARBA00022692"/>
    </source>
</evidence>
<name>A0A1W6MTR1_9HYPH</name>
<dbReference type="RefSeq" id="WP_085771049.1">
    <property type="nucleotide sequence ID" value="NZ_AP027149.1"/>
</dbReference>
<evidence type="ECO:0000256" key="8">
    <source>
        <dbReference type="SAM" id="SignalP"/>
    </source>
</evidence>
<evidence type="ECO:0000259" key="9">
    <source>
        <dbReference type="Pfam" id="PF07715"/>
    </source>
</evidence>
<evidence type="ECO:0000256" key="1">
    <source>
        <dbReference type="ARBA" id="ARBA00004571"/>
    </source>
</evidence>
<accession>A0A1W6MTR1</accession>
<feature type="signal peptide" evidence="8">
    <location>
        <begin position="1"/>
        <end position="25"/>
    </location>
</feature>
<dbReference type="Pfam" id="PF07715">
    <property type="entry name" value="Plug"/>
    <property type="match status" value="1"/>
</dbReference>
<dbReference type="PANTHER" id="PTHR30069">
    <property type="entry name" value="TONB-DEPENDENT OUTER MEMBRANE RECEPTOR"/>
    <property type="match status" value="1"/>
</dbReference>
<sequence>MSRSQLMRGASLAIIMLASTATAQAETVLPVVNIGAARHRPALAAAHNNRRPPAPSARTAEAPAPRSSAPVAPPEAPVAPPQAPVAPPKVITTLGNAIVTHEEVEAVAPRTSDTAQLLRDVPGAAVYNNGGVSGLPVLDGLGDDRLHVTIGGVPVLSACANHMNPPLSYIAPFQVGDIRVFNNIVPVSVGGDSVGGAILVDPAPPAFASPAQPLLTKGEIGSYFRSNGSAYGGNLSTTAATQNFSLSYKGSYARSQNYTAGGNFQLWHPAYLWTNNTLPFTITGAFTPWLNANEVGSTSYQAQNHDIVAAFQHENHSLKVDFSLQHIPYQNYPNQRMDMTENRSIIGNALYQGVYDWGSLEAQAYYQAIRHIMDFNADKQYYYGSLTTILAPGMPMDTAAQNAGGKLRADIVLTDVHKLKVGGEVQQYHYDEWWPPSPAILPPRYKTGGMAPWSFQNINNGQRNRIDVFAELESRWNPEWMTQLGVRNDTVFMSTDPVHGYNPGYDSGPLFPATKFNAANRSRIDQNWDLTAQTVYTPNAMQTYTIGYSQKARSPNLYERYAWSPAIMPMEMIGWFGDGNYYVGNLNLQPEIAHTASATADWHDPARGLSLQVTPYFTYISNYIDVQRCPPWVCGTSAMNNLTGLTGFVSLQFINQNARIFGVDASARALLAKDTPLGDFTAKGILGYVNGQNTVTGGSLYQMMPINSKLSLEQTLWGWTNAVEAELVGAKNRVEQVRNEVKTGGYTLINLRSTYEWKNIRVDFGVENVFNSFYYLPLGGAYVGYGATMSGPLPVGPAWGIAVPGMGRSFYVATRVKF</sequence>
<dbReference type="GO" id="GO:0044718">
    <property type="term" value="P:siderophore transmembrane transport"/>
    <property type="evidence" value="ECO:0007669"/>
    <property type="project" value="TreeGrafter"/>
</dbReference>
<feature type="compositionally biased region" description="Low complexity" evidence="7">
    <location>
        <begin position="56"/>
        <end position="70"/>
    </location>
</feature>
<evidence type="ECO:0000256" key="6">
    <source>
        <dbReference type="ARBA" id="ARBA00023237"/>
    </source>
</evidence>
<proteinExistence type="predicted"/>
<dbReference type="Gene3D" id="2.170.130.10">
    <property type="entry name" value="TonB-dependent receptor, plug domain"/>
    <property type="match status" value="1"/>
</dbReference>
<keyword evidence="5" id="KW-0472">Membrane</keyword>
<feature type="compositionally biased region" description="Pro residues" evidence="7">
    <location>
        <begin position="71"/>
        <end position="84"/>
    </location>
</feature>
<comment type="subcellular location">
    <subcellularLocation>
        <location evidence="1">Cell outer membrane</location>
        <topology evidence="1">Multi-pass membrane protein</topology>
    </subcellularLocation>
</comment>
<dbReference type="GO" id="GO:0009279">
    <property type="term" value="C:cell outer membrane"/>
    <property type="evidence" value="ECO:0007669"/>
    <property type="project" value="UniProtKB-SubCell"/>
</dbReference>
<keyword evidence="11" id="KW-1185">Reference proteome</keyword>
<dbReference type="InterPro" id="IPR039426">
    <property type="entry name" value="TonB-dep_rcpt-like"/>
</dbReference>
<dbReference type="PANTHER" id="PTHR30069:SF49">
    <property type="entry name" value="OUTER MEMBRANE PROTEIN C"/>
    <property type="match status" value="1"/>
</dbReference>
<dbReference type="GO" id="GO:0015344">
    <property type="term" value="F:siderophore uptake transmembrane transporter activity"/>
    <property type="evidence" value="ECO:0007669"/>
    <property type="project" value="TreeGrafter"/>
</dbReference>
<dbReference type="SUPFAM" id="SSF56935">
    <property type="entry name" value="Porins"/>
    <property type="match status" value="1"/>
</dbReference>
<dbReference type="STRING" id="655015.B1812_07580"/>
<dbReference type="Gene3D" id="2.40.170.20">
    <property type="entry name" value="TonB-dependent receptor, beta-barrel domain"/>
    <property type="match status" value="1"/>
</dbReference>
<gene>
    <name evidence="10" type="ORF">B1812_07580</name>
</gene>
<evidence type="ECO:0000256" key="7">
    <source>
        <dbReference type="SAM" id="MobiDB-lite"/>
    </source>
</evidence>
<feature type="region of interest" description="Disordered" evidence="7">
    <location>
        <begin position="44"/>
        <end position="84"/>
    </location>
</feature>
<evidence type="ECO:0000256" key="2">
    <source>
        <dbReference type="ARBA" id="ARBA00022448"/>
    </source>
</evidence>
<dbReference type="AlphaFoldDB" id="A0A1W6MTR1"/>
<feature type="domain" description="TonB-dependent receptor plug" evidence="9">
    <location>
        <begin position="98"/>
        <end position="197"/>
    </location>
</feature>
<dbReference type="KEGG" id="mbry:B1812_07580"/>
<dbReference type="EMBL" id="CP019948">
    <property type="protein sequence ID" value="ARN80957.1"/>
    <property type="molecule type" value="Genomic_DNA"/>
</dbReference>
<protein>
    <submittedName>
        <fullName evidence="10">TonB-dependent receptor</fullName>
    </submittedName>
</protein>
<keyword evidence="2" id="KW-0813">Transport</keyword>
<organism evidence="10 11">
    <name type="scientific">Methylocystis bryophila</name>
    <dbReference type="NCBI Taxonomy" id="655015"/>
    <lineage>
        <taxon>Bacteria</taxon>
        <taxon>Pseudomonadati</taxon>
        <taxon>Pseudomonadota</taxon>
        <taxon>Alphaproteobacteria</taxon>
        <taxon>Hyphomicrobiales</taxon>
        <taxon>Methylocystaceae</taxon>
        <taxon>Methylocystis</taxon>
    </lineage>
</organism>
<dbReference type="InterPro" id="IPR036942">
    <property type="entry name" value="Beta-barrel_TonB_sf"/>
</dbReference>
<dbReference type="InterPro" id="IPR012910">
    <property type="entry name" value="Plug_dom"/>
</dbReference>
<keyword evidence="4" id="KW-0812">Transmembrane</keyword>
<dbReference type="Proteomes" id="UP000193978">
    <property type="component" value="Chromosome"/>
</dbReference>
<feature type="chain" id="PRO_5012687243" evidence="8">
    <location>
        <begin position="26"/>
        <end position="818"/>
    </location>
</feature>
<evidence type="ECO:0000313" key="11">
    <source>
        <dbReference type="Proteomes" id="UP000193978"/>
    </source>
</evidence>
<keyword evidence="8" id="KW-0732">Signal</keyword>
<evidence type="ECO:0000256" key="3">
    <source>
        <dbReference type="ARBA" id="ARBA00022452"/>
    </source>
</evidence>
<keyword evidence="3" id="KW-1134">Transmembrane beta strand</keyword>
<dbReference type="OrthoDB" id="9760333at2"/>
<keyword evidence="6" id="KW-0998">Cell outer membrane</keyword>
<evidence type="ECO:0000313" key="10">
    <source>
        <dbReference type="EMBL" id="ARN80957.1"/>
    </source>
</evidence>
<keyword evidence="10" id="KW-0675">Receptor</keyword>
<evidence type="ECO:0000256" key="5">
    <source>
        <dbReference type="ARBA" id="ARBA00023136"/>
    </source>
</evidence>
<dbReference type="InterPro" id="IPR037066">
    <property type="entry name" value="Plug_dom_sf"/>
</dbReference>
<reference evidence="10 11" key="1">
    <citation type="submission" date="2017-02" db="EMBL/GenBank/DDBJ databases">
        <authorList>
            <person name="Peterson S.W."/>
        </authorList>
    </citation>
    <scope>NUCLEOTIDE SEQUENCE [LARGE SCALE GENOMIC DNA]</scope>
    <source>
        <strain evidence="10 11">S285</strain>
    </source>
</reference>